<evidence type="ECO:0000256" key="3">
    <source>
        <dbReference type="ARBA" id="ARBA00022679"/>
    </source>
</evidence>
<feature type="domain" description="Histidine kinase/HSP90-like ATPase" evidence="8">
    <location>
        <begin position="180"/>
        <end position="264"/>
    </location>
</feature>
<feature type="transmembrane region" description="Helical" evidence="7">
    <location>
        <begin position="6"/>
        <end position="25"/>
    </location>
</feature>
<sequence length="270" mass="31996">MSYKSIKWLILILPTFVIGLWEYLRHTILLPYLSMELGNWLSPVIVFLVTITFLHKLFQIYENMQTQLNKEREEKAILYERERIARELHDGIAQTLFLCSVQVSRMKEKYPGPEWTELDKSLRQIHDYVRHSIYNLKNPPSKRCLQTRIEQLVQQFELDTGLDFHLDLKMEDVHLEPKEQVELFACLQEALTNIRKHADASQVWIRWLPKHRGWRLEVEDDGVGFQTDPFQPNGRFGLRIMRERVGELGGSFSFTRNNGKTRLVIEKEGE</sequence>
<dbReference type="GO" id="GO:0000155">
    <property type="term" value="F:phosphorelay sensor kinase activity"/>
    <property type="evidence" value="ECO:0007669"/>
    <property type="project" value="InterPro"/>
</dbReference>
<evidence type="ECO:0000259" key="8">
    <source>
        <dbReference type="Pfam" id="PF02518"/>
    </source>
</evidence>
<keyword evidence="7" id="KW-0812">Transmembrane</keyword>
<reference evidence="10 11" key="1">
    <citation type="submission" date="2016-10" db="EMBL/GenBank/DDBJ databases">
        <authorList>
            <person name="de Groot N.N."/>
        </authorList>
    </citation>
    <scope>NUCLEOTIDE SEQUENCE [LARGE SCALE GENOMIC DNA]</scope>
    <source>
        <strain evidence="10 11">DSM 46701</strain>
    </source>
</reference>
<keyword evidence="4 10" id="KW-0418">Kinase</keyword>
<feature type="coiled-coil region" evidence="6">
    <location>
        <begin position="54"/>
        <end position="81"/>
    </location>
</feature>
<dbReference type="Gene3D" id="1.20.5.1930">
    <property type="match status" value="1"/>
</dbReference>
<dbReference type="Pfam" id="PF07730">
    <property type="entry name" value="HisKA_3"/>
    <property type="match status" value="1"/>
</dbReference>
<keyword evidence="6" id="KW-0175">Coiled coil</keyword>
<evidence type="ECO:0000313" key="11">
    <source>
        <dbReference type="Proteomes" id="UP000199695"/>
    </source>
</evidence>
<dbReference type="GO" id="GO:0046983">
    <property type="term" value="F:protein dimerization activity"/>
    <property type="evidence" value="ECO:0007669"/>
    <property type="project" value="InterPro"/>
</dbReference>
<evidence type="ECO:0000256" key="5">
    <source>
        <dbReference type="ARBA" id="ARBA00023012"/>
    </source>
</evidence>
<dbReference type="CDD" id="cd16917">
    <property type="entry name" value="HATPase_UhpB-NarQ-NarX-like"/>
    <property type="match status" value="1"/>
</dbReference>
<proteinExistence type="predicted"/>
<evidence type="ECO:0000313" key="10">
    <source>
        <dbReference type="EMBL" id="SEN59377.1"/>
    </source>
</evidence>
<dbReference type="EC" id="2.7.13.3" evidence="2"/>
<evidence type="ECO:0000256" key="4">
    <source>
        <dbReference type="ARBA" id="ARBA00022777"/>
    </source>
</evidence>
<dbReference type="EMBL" id="FOCQ01000015">
    <property type="protein sequence ID" value="SEN59377.1"/>
    <property type="molecule type" value="Genomic_DNA"/>
</dbReference>
<dbReference type="Pfam" id="PF02518">
    <property type="entry name" value="HATPase_c"/>
    <property type="match status" value="1"/>
</dbReference>
<evidence type="ECO:0000256" key="2">
    <source>
        <dbReference type="ARBA" id="ARBA00012438"/>
    </source>
</evidence>
<dbReference type="InterPro" id="IPR050482">
    <property type="entry name" value="Sensor_HK_TwoCompSys"/>
</dbReference>
<feature type="domain" description="Signal transduction histidine kinase subgroup 3 dimerisation and phosphoacceptor" evidence="9">
    <location>
        <begin position="80"/>
        <end position="136"/>
    </location>
</feature>
<gene>
    <name evidence="10" type="ORF">SAMN05444955_11532</name>
</gene>
<dbReference type="Proteomes" id="UP000199695">
    <property type="component" value="Unassembled WGS sequence"/>
</dbReference>
<dbReference type="GO" id="GO:0016020">
    <property type="term" value="C:membrane"/>
    <property type="evidence" value="ECO:0007669"/>
    <property type="project" value="InterPro"/>
</dbReference>
<dbReference type="PANTHER" id="PTHR24421">
    <property type="entry name" value="NITRATE/NITRITE SENSOR PROTEIN NARX-RELATED"/>
    <property type="match status" value="1"/>
</dbReference>
<accession>A0A1H8HTG3</accession>
<name>A0A1H8HTG3_9BACL</name>
<dbReference type="AlphaFoldDB" id="A0A1H8HTG3"/>
<keyword evidence="5" id="KW-0902">Two-component regulatory system</keyword>
<feature type="transmembrane region" description="Helical" evidence="7">
    <location>
        <begin position="37"/>
        <end position="58"/>
    </location>
</feature>
<comment type="catalytic activity">
    <reaction evidence="1">
        <text>ATP + protein L-histidine = ADP + protein N-phospho-L-histidine.</text>
        <dbReference type="EC" id="2.7.13.3"/>
    </reaction>
</comment>
<dbReference type="InterPro" id="IPR011712">
    <property type="entry name" value="Sig_transdc_His_kin_sub3_dim/P"/>
</dbReference>
<dbReference type="SUPFAM" id="SSF55874">
    <property type="entry name" value="ATPase domain of HSP90 chaperone/DNA topoisomerase II/histidine kinase"/>
    <property type="match status" value="1"/>
</dbReference>
<keyword evidence="7" id="KW-1133">Transmembrane helix</keyword>
<protein>
    <recommendedName>
        <fullName evidence="2">histidine kinase</fullName>
        <ecNumber evidence="2">2.7.13.3</ecNumber>
    </recommendedName>
</protein>
<evidence type="ECO:0000256" key="6">
    <source>
        <dbReference type="SAM" id="Coils"/>
    </source>
</evidence>
<evidence type="ECO:0000259" key="9">
    <source>
        <dbReference type="Pfam" id="PF07730"/>
    </source>
</evidence>
<keyword evidence="3" id="KW-0808">Transferase</keyword>
<dbReference type="InterPro" id="IPR003594">
    <property type="entry name" value="HATPase_dom"/>
</dbReference>
<dbReference type="STRING" id="1173111.SAMN05444955_11532"/>
<dbReference type="Gene3D" id="3.30.565.10">
    <property type="entry name" value="Histidine kinase-like ATPase, C-terminal domain"/>
    <property type="match status" value="1"/>
</dbReference>
<evidence type="ECO:0000256" key="7">
    <source>
        <dbReference type="SAM" id="Phobius"/>
    </source>
</evidence>
<dbReference type="InterPro" id="IPR036890">
    <property type="entry name" value="HATPase_C_sf"/>
</dbReference>
<keyword evidence="11" id="KW-1185">Reference proteome</keyword>
<evidence type="ECO:0000256" key="1">
    <source>
        <dbReference type="ARBA" id="ARBA00000085"/>
    </source>
</evidence>
<keyword evidence="7" id="KW-0472">Membrane</keyword>
<organism evidence="10 11">
    <name type="scientific">Lihuaxuella thermophila</name>
    <dbReference type="NCBI Taxonomy" id="1173111"/>
    <lineage>
        <taxon>Bacteria</taxon>
        <taxon>Bacillati</taxon>
        <taxon>Bacillota</taxon>
        <taxon>Bacilli</taxon>
        <taxon>Bacillales</taxon>
        <taxon>Thermoactinomycetaceae</taxon>
        <taxon>Lihuaxuella</taxon>
    </lineage>
</organism>
<dbReference type="OrthoDB" id="773385at2"/>